<dbReference type="PANTHER" id="PTHR36220">
    <property type="entry name" value="UNNAMED PRODUCT"/>
    <property type="match status" value="1"/>
</dbReference>
<proteinExistence type="predicted"/>
<dbReference type="PANTHER" id="PTHR36220:SF1">
    <property type="entry name" value="GAMMA TUBULIN COMPLEX COMPONENT C-TERMINAL DOMAIN-CONTAINING PROTEIN"/>
    <property type="match status" value="1"/>
</dbReference>
<evidence type="ECO:0000313" key="1">
    <source>
        <dbReference type="EMBL" id="CAB5214324.1"/>
    </source>
</evidence>
<dbReference type="SUPFAM" id="SSF101898">
    <property type="entry name" value="NHL repeat"/>
    <property type="match status" value="1"/>
</dbReference>
<organism evidence="1">
    <name type="scientific">uncultured Caudovirales phage</name>
    <dbReference type="NCBI Taxonomy" id="2100421"/>
    <lineage>
        <taxon>Viruses</taxon>
        <taxon>Duplodnaviria</taxon>
        <taxon>Heunggongvirae</taxon>
        <taxon>Uroviricota</taxon>
        <taxon>Caudoviricetes</taxon>
        <taxon>Peduoviridae</taxon>
        <taxon>Maltschvirus</taxon>
        <taxon>Maltschvirus maltsch</taxon>
    </lineage>
</organism>
<gene>
    <name evidence="1" type="ORF">UFOVP190_56</name>
</gene>
<accession>A0A6J7WH45</accession>
<dbReference type="EMBL" id="LR798243">
    <property type="protein sequence ID" value="CAB5214324.1"/>
    <property type="molecule type" value="Genomic_DNA"/>
</dbReference>
<reference evidence="1" key="1">
    <citation type="submission" date="2020-05" db="EMBL/GenBank/DDBJ databases">
        <authorList>
            <person name="Chiriac C."/>
            <person name="Salcher M."/>
            <person name="Ghai R."/>
            <person name="Kavagutti S V."/>
        </authorList>
    </citation>
    <scope>NUCLEOTIDE SEQUENCE</scope>
</reference>
<name>A0A6J7WH45_9CAUD</name>
<protein>
    <submittedName>
        <fullName evidence="1">Uncharacterized protein</fullName>
    </submittedName>
</protein>
<sequence length="3974" mass="439216">MALVNTINFLPQVFQTGTNQRFLGATLDQLVSDSVNVPLNGYIGRRFSPTYRNGDNYVPEPTTLKTNYQLEPSVVVRDKNEDITFNGQYSDLLQSVVNNNGTSNNHQKLFAEDSYSFDGHFDYDKFINYHNYYWLPNGPAAVEVSSGATPVQADYVVTRNTAVDGYTFSTLGGHPNTQITLARGGKYTFTVEQPGFKFWIQSQQGISGTDRNVSTVSTREVMGVKNNGAASGIVEFKVPLSTAQDFYIRMPIASTVDAATTMYYSDIQGQLLSDFLAAHADGFDGINNQLQNKTLLFINNSLDATKWTANNITVPTASRTGVWKINLVSDGNGDYTINLISIKTINSLEKVFVRSGKTYASLQFWLDNNKRYTQVPAITANANYLYYQDSANPNFFGEIKLVDNTSTPIDVLNDIIGRTSYTSPNGVIFTNGLKVKFDSLVLPATYSGGEYYVEGVGTYIRLVPVDQLVVPTVFEDQILVEADYLTVNRSSQDLNPWSRTNRWFHKDVLEAVARYNTTDIDYGPNIQGRRAIIEFEPNLQLYGYGKIAKKAIDIITFESTDAFVNVEGQITSTIEGVTLTTGQRIVFANDYDENIRFEIYEVDIERINSQNFIRLILTTDDPVLVGEQVLVKQGTYTDRIFKYETTGWSECLPRKTTFNQAPLFDLVDANGYSFADSTVYPGSDFAGTKFFGYSAGTGNNDVILGFPLKYQNFNNIGDIVFTNHYDTDSFSAGAGTSTPLNWGYLAKNEGLDVVAKLNNWTLNREPTKQYQVFTKFYDGRILATEQGDFPFVQIDVQPAAQSTVPTLKVYLNNELLVRGVDNDYTTLTNSQSTIGYVKGQYKLFDVVVLKNNLSLGDKIDVLVYSQSISSTAYYEIPTNLDHNPLNENFNSITLGQIRKHYNKLIENTTISQSVQRPVQDINLKAQGGLLLQHDSPAIYAMTFMNDQSVNFVTSIAYARKEYQRFKNKFLSLCETLTTLDYTDPAAGVNAVLKNINSVKNSSFPWYYSDMVPYGNEYNEIVYTVLNTRQTNYEISSIFDDTALSNRAVLVYVNGTQLIKGVDYTFNSLAPSIVLSMTLNIGDILVIRDYYNTDGNFIPETPTKLGLYPKFTPEIFIDTTYLAPTEVLRGHDGSLTPTFGDFRDQYLLELELRIYNNIKADYNNNTLDQYDTIPGKFRSTDYSLGEWNRLLTQNFLYWVGTNNVDYATNKWFDAGNPWTWNYSQFTNNVDGAKLPGSWRAIYNYWFDTTSPNLFPWRMLGISDEPAWWQDRYGPSPYTSGNATLWEDLEAGYIWNGSNSAAYYDTRFARPGLATFIPVDTAGNLLPPTAIGIIKEYSNRSIDSKFAVGQQGPAETAWRSSSDYPYAVQQALALARPAKYFASQLDTSRFYFNPVTGQFSNTVNQKITPMSLAVNGDTTTGTTLRTSGYINWIADSIKNLGIDPVTKLNTYYQNLSVQLAYRCSGFTDKKLISVSAEQTSPGSVNASVIIPDANYEVYLGKPIPNRTISYSAVVVERNEAGYSVRGYNTTDPFFTILPSIANNNVETVTIDNLSVKIYQDSSTQSITIPYGTTFATAQQIADFLISYERHLTAQGFLFNTFDDDLSTTRNFRLSINEFLFWAQQGWDHNTLIVLNPAATRIIVNSSGSVVDEINNMLGQGLVIDQNYVPIRSNHFNIIRVDSPVGNRFQFDTVNSSTIGLIKLNLIQNESTLIFDNVDDFGDVIYIPEQGARQYRLKITGAKTGAWTGAVSPTGYMYSNPAINSWESGKDYRMGDLVVYNDAYYTASMDVTANDAFNVTLWTEIPYSSIQTGLLPALGTNAQAFNNIYDIDNPPVDEQLQMFSSGLIGFRERSYLTDLGMSIPTQTKFYQGYIKQKGTQNAIDALTKAQFNNINSTISTYEEWAFRVGVYGDVNNNQYREFILNQSLFKTNPVAFTYADTYSTGNIVVDLVQSNIYTSSNLTTTSTQLYNDRVNSSYINDLPNCGYVNVQDVDYQIFDITKVSTIDNPVVGKKIWVAKDYNDNWNVLRINATGSQAVKIVYTLDNYAKLSFDNPHSFTSNDYFILENFNPLFDGLYRIVNVPDLLSVTIELDDPTKLISTSGRAVGDGVVYSLDSAVVDYISDLESVRPIHGWKAHDRIWVNNATQDGWGVYTYTRPWVSNVSVTVTANTVTANDQFGSATAISSNGHWLYAGNPGNKSVQVFANVNYDFTSAETISNVNASFGSSIDTQSNLVAIGAPTAGNVHVYYNNNGTHTKLQMLHSANASGNFGANVAISADGHWLYINEPAVSQVQAYYTSNVASAASYTLVSSLTVNATAIKTDSTGSRLFVGAAGDTNVNIGNGNVYVYTRTANAFTLGQTLSSQYKNIDAGFGASLAVDSTAGNLFVGIPNSLASGNANGLVERYTYTSGSYVFKEAIVHPDAEVGQFGSSLSVTGDSELLAVGSSGSAAKEDTTFDGDALSIDAGTTYFVDLVANSGAIYLFEPIVDQTVIGDLGYYSYTEDLSAQVDSGDQFGASVTVTRDVLMVGAPGTNNSAGDIQIYENVTQSRSWELSRQQQARVDINSIGRTFIYNKTDNNILAAIDFIDPAKGKVLSTVEQDIDYKHPYDPALYNAGTGVVHEDFHWGPAQIGKIWWNLDSVRYIDYEQDALIYRLNHWGQVFPGSEINVYEWVESTVLPSRYTGTGTPLHTDDSAYSTYGYVDQSGAVRLKYYFWVQNKNTINYDAGKSNSAYSIAAAIENPASQGVPYATVLRNDTIAIYNIKNKLVGQNSVIHLGNKAVDSGLIHSEYALVQEGNPASTIPDVIKHKLVDSLAGQDLFGQTVPDPVLTPAQSYGIDIRPRQSMFVNRDLAWSNYLDYVNTILASYPIIERRVLTTLNSSEPAPNSLTGSYNQIVATKEDLGYLNTANFDVGYKILVENDNTQDTKWAIYSWSGTAWAVSRVQSYKTSLYWTPIDWYESTYDPTRIPDITVANRIDLGKLTLVADTYIKVLDNGAGEFAVYYVNEALTTTLVGIQNGTLQIDTTAIPAKEKRQIATAIQNEIFIEDLSSDYNTLFFIMIKYALTEQKNLDWVFKTSFISATQYIRKLTKFPAYIADNQNYYLDYINEVTPYRTAVREFVIDYIGNDSYSGDVTDFDVPAYYDKTLKMYRSPSGEQSYDPLLLTENLYYNWYNNYKYKVVDIIIEDAGEGYLFAPEIVIYGGNGTGAKAYSTVNANGQLSNIYITDGGKDFTTIPEIRINGTGTGARAYAVLRNIYDGANSGHNLVRSINTTMKFDRISYTAANTFVFWDTLTANTSIGNVIPANTILVINSKLYNLANAYTITGNTITGSVDFPIDFTTQVHEGDFNNANDRIISTQGNIDLRITQPGLSYPGVVIDGNTYIGQELDAIVTSSYADNLGIDPGAIFVDGGAYVDTFSSYAPDELVPGRMYDSLNLTVIQNIDPEFLKFRFLDNMNEEHSFLRIAAANTTVLSSNLSIRDTEILVADADKLPKPDPDLDIPGYVFINGEKITYWRNYSLETPTAWSANTVIGTATLVTNDGHVGNTYITTGNVYAPNVPWTANVAYNINANIYYSGNSYIVTGNARAPSFAAIEANLTLLYAGENSGFNTIKSNVRQVSINTIAQLRRGVDGTYTPNVHVAGSSVVDASQQQLIPGTTLGNILVTANTAYKATDLVSYGANLTSIISANIGDVISQRNIVSTWTANTYVLTGEYTYNSLDGYSYVTSGNVFAQYFANISANNNPVWTANTAITSTTMYYSGNTYHVTGNVYAQYFANVSANNNPVWTANTVSNSQFVYYSGNTYQVKGNVYESTFANVVSSGNAVLAFGSTAVNLLFAGNVAANVAFAGNTITISTMRVLETVSNVKSIPVLLVSGSIEGLPELFDGNVNGNVGFDSQGFDNTVGTIFVNDTQTIAYITSDYILGTVNAGGFANVYTDTRLLQGNIWYNPGVGYATDGTGIVNSTTVQAEFLKASKG</sequence>